<proteinExistence type="predicted"/>
<evidence type="ECO:0000256" key="2">
    <source>
        <dbReference type="SAM" id="SignalP"/>
    </source>
</evidence>
<evidence type="ECO:0000256" key="1">
    <source>
        <dbReference type="SAM" id="MobiDB-lite"/>
    </source>
</evidence>
<dbReference type="AlphaFoldDB" id="A0A2W0CGI0"/>
<name>A0A2W0CGI0_9BACL</name>
<evidence type="ECO:0000313" key="4">
    <source>
        <dbReference type="Proteomes" id="UP000247459"/>
    </source>
</evidence>
<sequence length="193" mass="20101">MRKNYYFTSVLILLAGCAVLLAACDVITAQNITNTGTAQGMNGGGMMNGGPGMNGGMQKGGGMNDRTGGPDDMRGAMNADLTGRIVSIDGDTVILALLEFQGFSSQNSNNQGQQEGAPGSGSRGMNETGVEMKLKLDTDVSITEGMEMGGRGNTSSDANGAIQVSDLKVGDIVMAWYKENTETVERVTVVRSE</sequence>
<gene>
    <name evidence="3" type="ORF">PIL02S_00225</name>
</gene>
<protein>
    <recommendedName>
        <fullName evidence="5">DUF5666 domain-containing protein</fullName>
    </recommendedName>
</protein>
<organism evidence="3 4">
    <name type="scientific">Paenibacillus illinoisensis</name>
    <dbReference type="NCBI Taxonomy" id="59845"/>
    <lineage>
        <taxon>Bacteria</taxon>
        <taxon>Bacillati</taxon>
        <taxon>Bacillota</taxon>
        <taxon>Bacilli</taxon>
        <taxon>Bacillales</taxon>
        <taxon>Paenibacillaceae</taxon>
        <taxon>Paenibacillus</taxon>
    </lineage>
</organism>
<comment type="caution">
    <text evidence="3">The sequence shown here is derived from an EMBL/GenBank/DDBJ whole genome shotgun (WGS) entry which is preliminary data.</text>
</comment>
<keyword evidence="2" id="KW-0732">Signal</keyword>
<feature type="compositionally biased region" description="Low complexity" evidence="1">
    <location>
        <begin position="105"/>
        <end position="116"/>
    </location>
</feature>
<feature type="chain" id="PRO_5038794778" description="DUF5666 domain-containing protein" evidence="2">
    <location>
        <begin position="23"/>
        <end position="193"/>
    </location>
</feature>
<dbReference type="RefSeq" id="WP_110755634.1">
    <property type="nucleotide sequence ID" value="NZ_PRLG01000002.1"/>
</dbReference>
<dbReference type="PROSITE" id="PS51257">
    <property type="entry name" value="PROKAR_LIPOPROTEIN"/>
    <property type="match status" value="1"/>
</dbReference>
<dbReference type="EMBL" id="PRLG01000002">
    <property type="protein sequence ID" value="PYY31144.1"/>
    <property type="molecule type" value="Genomic_DNA"/>
</dbReference>
<feature type="signal peptide" evidence="2">
    <location>
        <begin position="1"/>
        <end position="22"/>
    </location>
</feature>
<feature type="region of interest" description="Disordered" evidence="1">
    <location>
        <begin position="105"/>
        <end position="127"/>
    </location>
</feature>
<dbReference type="Proteomes" id="UP000247459">
    <property type="component" value="Unassembled WGS sequence"/>
</dbReference>
<evidence type="ECO:0000313" key="3">
    <source>
        <dbReference type="EMBL" id="PYY31144.1"/>
    </source>
</evidence>
<accession>A0A2W0CGI0</accession>
<reference evidence="3 4" key="1">
    <citation type="submission" date="2018-01" db="EMBL/GenBank/DDBJ databases">
        <title>Genome sequence of the PGP bacterium Paenibacillus illinoisensis E3.</title>
        <authorList>
            <person name="Rolli E."/>
            <person name="Marasco R."/>
            <person name="Bessem C."/>
            <person name="Michoud G."/>
            <person name="Gaiarsa S."/>
            <person name="Borin S."/>
            <person name="Daffonchio D."/>
        </authorList>
    </citation>
    <scope>NUCLEOTIDE SEQUENCE [LARGE SCALE GENOMIC DNA]</scope>
    <source>
        <strain evidence="3 4">E3</strain>
    </source>
</reference>
<evidence type="ECO:0008006" key="5">
    <source>
        <dbReference type="Google" id="ProtNLM"/>
    </source>
</evidence>
<dbReference type="OrthoDB" id="2626354at2"/>